<evidence type="ECO:0000256" key="4">
    <source>
        <dbReference type="ARBA" id="ARBA00022692"/>
    </source>
</evidence>
<feature type="transmembrane region" description="Helical" evidence="7">
    <location>
        <begin position="37"/>
        <end position="53"/>
    </location>
</feature>
<evidence type="ECO:0000256" key="7">
    <source>
        <dbReference type="SAM" id="Phobius"/>
    </source>
</evidence>
<feature type="transmembrane region" description="Helical" evidence="7">
    <location>
        <begin position="278"/>
        <end position="297"/>
    </location>
</feature>
<name>A0A1B2ER89_9HYPH</name>
<feature type="transmembrane region" description="Helical" evidence="7">
    <location>
        <begin position="139"/>
        <end position="160"/>
    </location>
</feature>
<keyword evidence="4 7" id="KW-0812">Transmembrane</keyword>
<feature type="transmembrane region" description="Helical" evidence="7">
    <location>
        <begin position="12"/>
        <end position="31"/>
    </location>
</feature>
<dbReference type="PANTHER" id="PTHR30250">
    <property type="entry name" value="PST FAMILY PREDICTED COLANIC ACID TRANSPORTER"/>
    <property type="match status" value="1"/>
</dbReference>
<dbReference type="OrthoDB" id="7356923at2"/>
<dbReference type="PANTHER" id="PTHR30250:SF10">
    <property type="entry name" value="LIPOPOLYSACCHARIDE BIOSYNTHESIS PROTEIN WZXC"/>
    <property type="match status" value="1"/>
</dbReference>
<gene>
    <name evidence="8" type="ORF">BB934_29860</name>
</gene>
<keyword evidence="5 7" id="KW-1133">Transmembrane helix</keyword>
<dbReference type="KEGG" id="moc:BB934_29860"/>
<evidence type="ECO:0000313" key="8">
    <source>
        <dbReference type="EMBL" id="ANY82495.1"/>
    </source>
</evidence>
<reference evidence="8" key="1">
    <citation type="submission" date="2016-07" db="EMBL/GenBank/DDBJ databases">
        <title>Microvirga ossetica sp. nov. a new species of rhizobia isolated from root nodules of the legume species Vicia alpestris Steven originated from North Ossetia region in the Caucasus.</title>
        <authorList>
            <person name="Safronova V.I."/>
            <person name="Kuznetsova I.G."/>
            <person name="Sazanova A.L."/>
            <person name="Belimov A."/>
            <person name="Andronov E."/>
            <person name="Osledkin Y.S."/>
            <person name="Onishchuk O.P."/>
            <person name="Kurchak O.N."/>
            <person name="Shaposhnikov A.I."/>
            <person name="Willems A."/>
            <person name="Tikhonovich I.A."/>
        </authorList>
    </citation>
    <scope>NUCLEOTIDE SEQUENCE [LARGE SCALE GENOMIC DNA]</scope>
    <source>
        <strain evidence="8">V5/3M</strain>
        <plasmid evidence="8">unnamed1</plasmid>
    </source>
</reference>
<protein>
    <recommendedName>
        <fullName evidence="9">Polysaccharide biosynthesis protein</fullName>
    </recommendedName>
</protein>
<evidence type="ECO:0000256" key="2">
    <source>
        <dbReference type="ARBA" id="ARBA00007430"/>
    </source>
</evidence>
<feature type="transmembrane region" description="Helical" evidence="7">
    <location>
        <begin position="362"/>
        <end position="382"/>
    </location>
</feature>
<feature type="transmembrane region" description="Helical" evidence="7">
    <location>
        <begin position="438"/>
        <end position="459"/>
    </location>
</feature>
<dbReference type="GO" id="GO:0005886">
    <property type="term" value="C:plasma membrane"/>
    <property type="evidence" value="ECO:0007669"/>
    <property type="project" value="UniProtKB-SubCell"/>
</dbReference>
<feature type="transmembrane region" description="Helical" evidence="7">
    <location>
        <begin position="74"/>
        <end position="97"/>
    </location>
</feature>
<keyword evidence="6 7" id="KW-0472">Membrane</keyword>
<comment type="similarity">
    <text evidence="2">Belongs to the polysaccharide synthase family.</text>
</comment>
<keyword evidence="3" id="KW-1003">Cell membrane</keyword>
<evidence type="ECO:0000256" key="5">
    <source>
        <dbReference type="ARBA" id="ARBA00022989"/>
    </source>
</evidence>
<organism evidence="8">
    <name type="scientific">Microvirga ossetica</name>
    <dbReference type="NCBI Taxonomy" id="1882682"/>
    <lineage>
        <taxon>Bacteria</taxon>
        <taxon>Pseudomonadati</taxon>
        <taxon>Pseudomonadota</taxon>
        <taxon>Alphaproteobacteria</taxon>
        <taxon>Hyphomicrobiales</taxon>
        <taxon>Methylobacteriaceae</taxon>
        <taxon>Microvirga</taxon>
    </lineage>
</organism>
<geneLocation type="plasmid" evidence="8">
    <name>unnamed1</name>
</geneLocation>
<keyword evidence="8" id="KW-0614">Plasmid</keyword>
<feature type="transmembrane region" description="Helical" evidence="7">
    <location>
        <begin position="317"/>
        <end position="341"/>
    </location>
</feature>
<sequence>MDNPRTFIYSAIEKYVAVGLSFLGMITLSRFLTPHEIGTYVVGFAIASLIQSLRDFGTSSYLLQTDPTEAAIRGAFGIALVTSAIAGFVTFASSHVLAQLYGNEGLSHVLRLCAALAILQPFGLPARALLRRKLDFRTLCLVNTTSGIIGLLATIAFALGGASYESAPLGALLGNATSIILLTFHAPRHVLIRPSLHNWKTITNFGGYATGATLLANAGVSAPEYIIGKILGFSEVGIYSRARGLLRPINNLLTQPFMPAVLPTLASAHREGANVKLIYLRLTSLYVVLVWPAFGLACLGMPDLVRLVLGPNWTQSIQIAQILCIGSIIWAPTALSGDLFIGTGHVKTAFRRELAIQPARVCVIYVAAHYSLSFVAASQIIVHGYSVVITQYLLFRTYGIHWCELVKAVSRSAGVAAASLGLPFALSLSGALGETHPIANLLILGTGGGASWIVAVYLFRHPVREVVSAAINSRARVKPCSGGAKAK</sequence>
<feature type="transmembrane region" description="Helical" evidence="7">
    <location>
        <begin position="109"/>
        <end position="130"/>
    </location>
</feature>
<dbReference type="EMBL" id="CP016617">
    <property type="protein sequence ID" value="ANY82495.1"/>
    <property type="molecule type" value="Genomic_DNA"/>
</dbReference>
<dbReference type="InterPro" id="IPR050833">
    <property type="entry name" value="Poly_Biosynth_Transport"/>
</dbReference>
<dbReference type="RefSeq" id="WP_099513603.1">
    <property type="nucleotide sequence ID" value="NZ_CP016617.1"/>
</dbReference>
<evidence type="ECO:0000256" key="3">
    <source>
        <dbReference type="ARBA" id="ARBA00022475"/>
    </source>
</evidence>
<evidence type="ECO:0008006" key="9">
    <source>
        <dbReference type="Google" id="ProtNLM"/>
    </source>
</evidence>
<evidence type="ECO:0000256" key="1">
    <source>
        <dbReference type="ARBA" id="ARBA00004651"/>
    </source>
</evidence>
<accession>A0A1B2ER89</accession>
<comment type="subcellular location">
    <subcellularLocation>
        <location evidence="1">Cell membrane</location>
        <topology evidence="1">Multi-pass membrane protein</topology>
    </subcellularLocation>
</comment>
<dbReference type="AlphaFoldDB" id="A0A1B2ER89"/>
<dbReference type="Pfam" id="PF13440">
    <property type="entry name" value="Polysacc_synt_3"/>
    <property type="match status" value="1"/>
</dbReference>
<evidence type="ECO:0000256" key="6">
    <source>
        <dbReference type="ARBA" id="ARBA00023136"/>
    </source>
</evidence>
<feature type="transmembrane region" description="Helical" evidence="7">
    <location>
        <begin position="166"/>
        <end position="184"/>
    </location>
</feature>
<proteinExistence type="inferred from homology"/>